<evidence type="ECO:0000313" key="4">
    <source>
        <dbReference type="Proteomes" id="UP000053660"/>
    </source>
</evidence>
<name>A0A0B1SVL8_OESDE</name>
<keyword evidence="1" id="KW-0732">Signal</keyword>
<dbReference type="OrthoDB" id="6846267at2759"/>
<dbReference type="PANTHER" id="PTHR11559">
    <property type="entry name" value="CARBOXYLESTERASE"/>
    <property type="match status" value="1"/>
</dbReference>
<accession>A0A0B1SVL8</accession>
<dbReference type="InterPro" id="IPR029058">
    <property type="entry name" value="AB_hydrolase_fold"/>
</dbReference>
<dbReference type="Pfam" id="PF00135">
    <property type="entry name" value="COesterase"/>
    <property type="match status" value="1"/>
</dbReference>
<dbReference type="SUPFAM" id="SSF53474">
    <property type="entry name" value="alpha/beta-Hydrolases"/>
    <property type="match status" value="1"/>
</dbReference>
<dbReference type="Proteomes" id="UP000053660">
    <property type="component" value="Unassembled WGS sequence"/>
</dbReference>
<organism evidence="3 4">
    <name type="scientific">Oesophagostomum dentatum</name>
    <name type="common">Nodular worm</name>
    <dbReference type="NCBI Taxonomy" id="61180"/>
    <lineage>
        <taxon>Eukaryota</taxon>
        <taxon>Metazoa</taxon>
        <taxon>Ecdysozoa</taxon>
        <taxon>Nematoda</taxon>
        <taxon>Chromadorea</taxon>
        <taxon>Rhabditida</taxon>
        <taxon>Rhabditina</taxon>
        <taxon>Rhabditomorpha</taxon>
        <taxon>Strongyloidea</taxon>
        <taxon>Strongylidae</taxon>
        <taxon>Oesophagostomum</taxon>
    </lineage>
</organism>
<dbReference type="EMBL" id="KN554331">
    <property type="protein sequence ID" value="KHJ89358.1"/>
    <property type="molecule type" value="Genomic_DNA"/>
</dbReference>
<evidence type="ECO:0000313" key="3">
    <source>
        <dbReference type="EMBL" id="KHJ89358.1"/>
    </source>
</evidence>
<dbReference type="Gene3D" id="3.40.50.1820">
    <property type="entry name" value="alpha/beta hydrolase"/>
    <property type="match status" value="1"/>
</dbReference>
<feature type="signal peptide" evidence="1">
    <location>
        <begin position="1"/>
        <end position="19"/>
    </location>
</feature>
<keyword evidence="4" id="KW-1185">Reference proteome</keyword>
<feature type="domain" description="Carboxylesterase type B" evidence="2">
    <location>
        <begin position="20"/>
        <end position="296"/>
    </location>
</feature>
<dbReference type="InterPro" id="IPR019819">
    <property type="entry name" value="Carboxylesterase_B_CS"/>
</dbReference>
<evidence type="ECO:0000259" key="2">
    <source>
        <dbReference type="Pfam" id="PF00135"/>
    </source>
</evidence>
<dbReference type="InterPro" id="IPR002018">
    <property type="entry name" value="CarbesteraseB"/>
</dbReference>
<evidence type="ECO:0000256" key="1">
    <source>
        <dbReference type="SAM" id="SignalP"/>
    </source>
</evidence>
<proteinExistence type="predicted"/>
<dbReference type="PROSITE" id="PS00941">
    <property type="entry name" value="CARBOXYLESTERASE_B_2"/>
    <property type="match status" value="1"/>
</dbReference>
<reference evidence="3 4" key="1">
    <citation type="submission" date="2014-03" db="EMBL/GenBank/DDBJ databases">
        <title>Draft genome of the hookworm Oesophagostomum dentatum.</title>
        <authorList>
            <person name="Mitreva M."/>
        </authorList>
    </citation>
    <scope>NUCLEOTIDE SEQUENCE [LARGE SCALE GENOMIC DNA]</scope>
    <source>
        <strain evidence="3 4">OD-Hann</strain>
    </source>
</reference>
<dbReference type="InterPro" id="IPR050309">
    <property type="entry name" value="Type-B_Carboxylest/Lipase"/>
</dbReference>
<dbReference type="AlphaFoldDB" id="A0A0B1SVL8"/>
<protein>
    <submittedName>
        <fullName evidence="3">Carboxylesterase</fullName>
    </submittedName>
</protein>
<gene>
    <name evidence="3" type="ORF">OESDEN_10819</name>
</gene>
<sequence>MLPQLLVLSLALLSVSVSAQVLELTPGKVLGFDYKTKKGDYVEVYLNIPYAAAPVGELRFERPKPPDRWDDIRDCRKFGPVCHPIVPEAVHKGVNASEDCLTLNIIRPKKQAPPAGFPILFWVHGGAWEIGSAREVGYEGLAEIYAANDIVVVTIQYRLSVYGFFSTGDERIPGNMGLFDMAQALKVLFTLYTISSLFQFINANADNIGGDPSSITVWGHSAGSASVTMLILSPVTRDYIRSSIEMSGAPWASWTLGTKVANDSLELAEVLGCSKDIKECMKTKTVEEIYEGIEKVVSISTAAGINNNTWYTNIQLRNSNVILSHLYPYADEKLVDIEYKF</sequence>
<feature type="chain" id="PRO_5002082737" evidence="1">
    <location>
        <begin position="20"/>
        <end position="341"/>
    </location>
</feature>